<feature type="compositionally biased region" description="Low complexity" evidence="2">
    <location>
        <begin position="8"/>
        <end position="26"/>
    </location>
</feature>
<dbReference type="AlphaFoldDB" id="A0A507DSW0"/>
<evidence type="ECO:0000313" key="4">
    <source>
        <dbReference type="Proteomes" id="UP000318582"/>
    </source>
</evidence>
<keyword evidence="4" id="KW-1185">Reference proteome</keyword>
<feature type="coiled-coil region" evidence="1">
    <location>
        <begin position="428"/>
        <end position="527"/>
    </location>
</feature>
<dbReference type="EMBL" id="QEAQ01000178">
    <property type="protein sequence ID" value="TPX53950.1"/>
    <property type="molecule type" value="Genomic_DNA"/>
</dbReference>
<organism evidence="3 4">
    <name type="scientific">Powellomyces hirtus</name>
    <dbReference type="NCBI Taxonomy" id="109895"/>
    <lineage>
        <taxon>Eukaryota</taxon>
        <taxon>Fungi</taxon>
        <taxon>Fungi incertae sedis</taxon>
        <taxon>Chytridiomycota</taxon>
        <taxon>Chytridiomycota incertae sedis</taxon>
        <taxon>Chytridiomycetes</taxon>
        <taxon>Spizellomycetales</taxon>
        <taxon>Powellomycetaceae</taxon>
        <taxon>Powellomyces</taxon>
    </lineage>
</organism>
<accession>A0A507DSW0</accession>
<dbReference type="PANTHER" id="PTHR16275">
    <property type="entry name" value="COILED-COIL DOMAIN-CONTAINING PROTEIN 40"/>
    <property type="match status" value="1"/>
</dbReference>
<protein>
    <submittedName>
        <fullName evidence="3">Uncharacterized protein</fullName>
    </submittedName>
</protein>
<dbReference type="PANTHER" id="PTHR16275:SF8">
    <property type="entry name" value="COILED-COIL DOMAIN-CONTAINING PROTEIN 40"/>
    <property type="match status" value="1"/>
</dbReference>
<feature type="coiled-coil region" evidence="1">
    <location>
        <begin position="658"/>
        <end position="699"/>
    </location>
</feature>
<proteinExistence type="predicted"/>
<dbReference type="GO" id="GO:0035082">
    <property type="term" value="P:axoneme assembly"/>
    <property type="evidence" value="ECO:0007669"/>
    <property type="project" value="InterPro"/>
</dbReference>
<feature type="coiled-coil region" evidence="1">
    <location>
        <begin position="795"/>
        <end position="822"/>
    </location>
</feature>
<name>A0A507DSW0_9FUNG</name>
<gene>
    <name evidence="3" type="ORF">PhCBS80983_g06092</name>
</gene>
<evidence type="ECO:0000256" key="2">
    <source>
        <dbReference type="SAM" id="MobiDB-lite"/>
    </source>
</evidence>
<feature type="coiled-coil region" evidence="1">
    <location>
        <begin position="355"/>
        <end position="389"/>
    </location>
</feature>
<feature type="coiled-coil region" evidence="1">
    <location>
        <begin position="180"/>
        <end position="305"/>
    </location>
</feature>
<feature type="region of interest" description="Disordered" evidence="2">
    <location>
        <begin position="741"/>
        <end position="778"/>
    </location>
</feature>
<feature type="region of interest" description="Disordered" evidence="2">
    <location>
        <begin position="1"/>
        <end position="28"/>
    </location>
</feature>
<comment type="caution">
    <text evidence="3">The sequence shown here is derived from an EMBL/GenBank/DDBJ whole genome shotgun (WGS) entry which is preliminary data.</text>
</comment>
<dbReference type="GO" id="GO:0005737">
    <property type="term" value="C:cytoplasm"/>
    <property type="evidence" value="ECO:0007669"/>
    <property type="project" value="TreeGrafter"/>
</dbReference>
<reference evidence="3 4" key="1">
    <citation type="journal article" date="2019" name="Sci. Rep.">
        <title>Comparative genomics of chytrid fungi reveal insights into the obligate biotrophic and pathogenic lifestyle of Synchytrium endobioticum.</title>
        <authorList>
            <person name="van de Vossenberg B.T.L.H."/>
            <person name="Warris S."/>
            <person name="Nguyen H.D.T."/>
            <person name="van Gent-Pelzer M.P.E."/>
            <person name="Joly D.L."/>
            <person name="van de Geest H.C."/>
            <person name="Bonants P.J.M."/>
            <person name="Smith D.S."/>
            <person name="Levesque C.A."/>
            <person name="van der Lee T.A.J."/>
        </authorList>
    </citation>
    <scope>NUCLEOTIDE SEQUENCE [LARGE SCALE GENOMIC DNA]</scope>
    <source>
        <strain evidence="3 4">CBS 809.83</strain>
    </source>
</reference>
<feature type="compositionally biased region" description="Low complexity" evidence="2">
    <location>
        <begin position="760"/>
        <end position="771"/>
    </location>
</feature>
<evidence type="ECO:0000313" key="3">
    <source>
        <dbReference type="EMBL" id="TPX53950.1"/>
    </source>
</evidence>
<evidence type="ECO:0000256" key="1">
    <source>
        <dbReference type="SAM" id="Coils"/>
    </source>
</evidence>
<dbReference type="Proteomes" id="UP000318582">
    <property type="component" value="Unassembled WGS sequence"/>
</dbReference>
<dbReference type="InterPro" id="IPR037386">
    <property type="entry name" value="CCDC40"/>
</dbReference>
<keyword evidence="1" id="KW-0175">Coiled coil</keyword>
<sequence>MPQPPTLPRLSSIPSLPSHPTHTTSSETAQDHAILQAHYLGFQKTLLTAVDGHMADLEAQLRAKDHAVHMTEEEKKNVGVELYKAKKEIGGLNEGLGKIRALLQFSEHTRTTLSSDRSAAERELSRLLHLNTHLTSTLTSTRTQLDGSALKLAQMHDVNAAYFSSIKIQRRVEEKLRREVEGEAEKRKAVEAVLEEAEKRCEALLKDKKELEDVLKGQRSETAMAQGAMNKMQREIKDLTLSKKQLEKQWEDSLSAMAKRDQTFQAVDSAKTHLATRVREAENALRVLKLEKEEAEKMAREKEFECTGLHDTLKTIRGTLTSADRTGRDTRNELVEAQVAESLYRQELDKVTKSYELSRDEIQRKNQTISELKARIESMKREFDEKLQNETITQVARKEEHLTTRFSSETHHALHAAENQTVTLRHDNATLRLQLAALKETLAKLEIEKTTLSDSNTHLTSHYSTLYTESQRIIYELEKKEHDVNKLKGALTESKHEDKTLAHRLELQHMQAELGACKAENERLQNRWLTEKKQALKRTQMSETLKDDKEFLQTQLGITDTIRLKSGQEITDAKRAAIEATHEAARMCSEVKRLQPVLEEMRRKNTLLETQLTEAKFALEEAGVTQTTKTHMLTHEIRRLHSARHHIQLARIADERAAHGLERKYVLAREMVDKLKSERYDAAKREADLTRRLEDLEKRWCEERSVKAALEREERREKGARRDSVSLGNLRKSTLPLWKSLLSTPMNGSPSSRDPPPSGAPDAAKSASSGSVAPSAEPRVLLQDVPDLEAWRLKIDTLTSEKAYLTQENKLLQQRIEQLASTCPANTNNNNTTTTATHRAIGRGASVGISVGKVQKTE</sequence>